<dbReference type="CDD" id="cd18186">
    <property type="entry name" value="BTB_POZ_ZBTB_KLHL-like"/>
    <property type="match status" value="1"/>
</dbReference>
<dbReference type="PANTHER" id="PTHR47843:SF2">
    <property type="entry name" value="BTB DOMAIN-CONTAINING PROTEIN"/>
    <property type="match status" value="1"/>
</dbReference>
<gene>
    <name evidence="3" type="ORF">K432DRAFT_408480</name>
</gene>
<evidence type="ECO:0000256" key="1">
    <source>
        <dbReference type="SAM" id="MobiDB-lite"/>
    </source>
</evidence>
<evidence type="ECO:0000313" key="4">
    <source>
        <dbReference type="Proteomes" id="UP000250266"/>
    </source>
</evidence>
<name>A0A8E2E2C2_9PEZI</name>
<dbReference type="SUPFAM" id="SSF54695">
    <property type="entry name" value="POZ domain"/>
    <property type="match status" value="1"/>
</dbReference>
<evidence type="ECO:0000259" key="2">
    <source>
        <dbReference type="PROSITE" id="PS50097"/>
    </source>
</evidence>
<accession>A0A8E2E2C2</accession>
<dbReference type="EMBL" id="KV745245">
    <property type="protein sequence ID" value="OCK76077.1"/>
    <property type="molecule type" value="Genomic_DNA"/>
</dbReference>
<dbReference type="OrthoDB" id="1022638at2759"/>
<feature type="region of interest" description="Disordered" evidence="1">
    <location>
        <begin position="1"/>
        <end position="25"/>
    </location>
</feature>
<dbReference type="PANTHER" id="PTHR47843">
    <property type="entry name" value="BTB DOMAIN-CONTAINING PROTEIN-RELATED"/>
    <property type="match status" value="1"/>
</dbReference>
<proteinExistence type="predicted"/>
<dbReference type="InterPro" id="IPR011333">
    <property type="entry name" value="SKP1/BTB/POZ_sf"/>
</dbReference>
<feature type="domain" description="BTB" evidence="2">
    <location>
        <begin position="49"/>
        <end position="120"/>
    </location>
</feature>
<reference evidence="3 4" key="1">
    <citation type="journal article" date="2016" name="Nat. Commun.">
        <title>Ectomycorrhizal ecology is imprinted in the genome of the dominant symbiotic fungus Cenococcum geophilum.</title>
        <authorList>
            <consortium name="DOE Joint Genome Institute"/>
            <person name="Peter M."/>
            <person name="Kohler A."/>
            <person name="Ohm R.A."/>
            <person name="Kuo A."/>
            <person name="Krutzmann J."/>
            <person name="Morin E."/>
            <person name="Arend M."/>
            <person name="Barry K.W."/>
            <person name="Binder M."/>
            <person name="Choi C."/>
            <person name="Clum A."/>
            <person name="Copeland A."/>
            <person name="Grisel N."/>
            <person name="Haridas S."/>
            <person name="Kipfer T."/>
            <person name="LaButti K."/>
            <person name="Lindquist E."/>
            <person name="Lipzen A."/>
            <person name="Maire R."/>
            <person name="Meier B."/>
            <person name="Mihaltcheva S."/>
            <person name="Molinier V."/>
            <person name="Murat C."/>
            <person name="Poggeler S."/>
            <person name="Quandt C.A."/>
            <person name="Sperisen C."/>
            <person name="Tritt A."/>
            <person name="Tisserant E."/>
            <person name="Crous P.W."/>
            <person name="Henrissat B."/>
            <person name="Nehls U."/>
            <person name="Egli S."/>
            <person name="Spatafora J.W."/>
            <person name="Grigoriev I.V."/>
            <person name="Martin F.M."/>
        </authorList>
    </citation>
    <scope>NUCLEOTIDE SEQUENCE [LARGE SCALE GENOMIC DNA]</scope>
    <source>
        <strain evidence="3 4">CBS 459.81</strain>
    </source>
</reference>
<dbReference type="Proteomes" id="UP000250266">
    <property type="component" value="Unassembled WGS sequence"/>
</dbReference>
<dbReference type="PROSITE" id="PS50097">
    <property type="entry name" value="BTB"/>
    <property type="match status" value="1"/>
</dbReference>
<dbReference type="InterPro" id="IPR000210">
    <property type="entry name" value="BTB/POZ_dom"/>
</dbReference>
<feature type="compositionally biased region" description="Basic and acidic residues" evidence="1">
    <location>
        <begin position="1"/>
        <end position="13"/>
    </location>
</feature>
<sequence length="283" mass="32062">MRWKANGDGRVVSKPDSSSSSSRKCVHDLHSETKSVRIAVADGPKLGHLSLIVRVGPPTSSIDYTVHEDLICSRSRFFANAMRHDWKESSERLVPLPDDHPSTFAVYRTWLYSGLLATRGFSSLEEWEILCAAYILGEKLQDSEFKDTVIDAMIEKINDEPALDFPPETVVEIYENTPPSSHARRLLVDLYSFAGKATWLSKEKREFLHEDFLYALSVQFMKSKEKPVGILAPYQQQNTCAYHEHAARQCYKTKKFPWKSAGDESPRWTAVDVTLDDVDSDGS</sequence>
<organism evidence="3 4">
    <name type="scientific">Lepidopterella palustris CBS 459.81</name>
    <dbReference type="NCBI Taxonomy" id="1314670"/>
    <lineage>
        <taxon>Eukaryota</taxon>
        <taxon>Fungi</taxon>
        <taxon>Dikarya</taxon>
        <taxon>Ascomycota</taxon>
        <taxon>Pezizomycotina</taxon>
        <taxon>Dothideomycetes</taxon>
        <taxon>Pleosporomycetidae</taxon>
        <taxon>Mytilinidiales</taxon>
        <taxon>Argynnaceae</taxon>
        <taxon>Lepidopterella</taxon>
    </lineage>
</organism>
<evidence type="ECO:0000313" key="3">
    <source>
        <dbReference type="EMBL" id="OCK76077.1"/>
    </source>
</evidence>
<protein>
    <recommendedName>
        <fullName evidence="2">BTB domain-containing protein</fullName>
    </recommendedName>
</protein>
<dbReference type="AlphaFoldDB" id="A0A8E2E2C2"/>
<dbReference type="Gene3D" id="3.30.710.10">
    <property type="entry name" value="Potassium Channel Kv1.1, Chain A"/>
    <property type="match status" value="1"/>
</dbReference>
<keyword evidence="4" id="KW-1185">Reference proteome</keyword>